<dbReference type="SUPFAM" id="SSF50494">
    <property type="entry name" value="Trypsin-like serine proteases"/>
    <property type="match status" value="1"/>
</dbReference>
<evidence type="ECO:0008006" key="5">
    <source>
        <dbReference type="Google" id="ProtNLM"/>
    </source>
</evidence>
<dbReference type="InterPro" id="IPR009003">
    <property type="entry name" value="Peptidase_S1_PA"/>
</dbReference>
<name>A0AAE4WHG5_AGRVI</name>
<evidence type="ECO:0000256" key="2">
    <source>
        <dbReference type="SAM" id="SignalP"/>
    </source>
</evidence>
<feature type="compositionally biased region" description="Polar residues" evidence="1">
    <location>
        <begin position="64"/>
        <end position="74"/>
    </location>
</feature>
<evidence type="ECO:0000256" key="1">
    <source>
        <dbReference type="SAM" id="MobiDB-lite"/>
    </source>
</evidence>
<evidence type="ECO:0000313" key="3">
    <source>
        <dbReference type="EMBL" id="MUZ59943.1"/>
    </source>
</evidence>
<dbReference type="InterPro" id="IPR043504">
    <property type="entry name" value="Peptidase_S1_PA_chymotrypsin"/>
</dbReference>
<comment type="caution">
    <text evidence="3">The sequence shown here is derived from an EMBL/GenBank/DDBJ whole genome shotgun (WGS) entry which is preliminary data.</text>
</comment>
<keyword evidence="2" id="KW-0732">Signal</keyword>
<dbReference type="Proteomes" id="UP000436692">
    <property type="component" value="Unassembled WGS sequence"/>
</dbReference>
<dbReference type="EMBL" id="WPHM01000013">
    <property type="protein sequence ID" value="MUZ59943.1"/>
    <property type="molecule type" value="Genomic_DNA"/>
</dbReference>
<dbReference type="RefSeq" id="WP_156550805.1">
    <property type="nucleotide sequence ID" value="NZ_JABAEJ010000011.1"/>
</dbReference>
<protein>
    <recommendedName>
        <fullName evidence="5">Serine protease</fullName>
    </recommendedName>
</protein>
<evidence type="ECO:0000313" key="4">
    <source>
        <dbReference type="Proteomes" id="UP000436692"/>
    </source>
</evidence>
<sequence>MSPSFRHLMLALAGAMTAMPAPLLANDKVTCWGLNTKELAVAPADYWTEERMRKAVSEPLELPSDQNGSGSASPQALGDAERAPINEAPYKFGGKLFYTRGGKDYKASAQFVAQDNIVIGAAHSLWYGGKEATNIRFMQGYNGGGGTRYDIDQAAVLTEWTKVAGEDPSAKKSQYDYSVMRTKTASAVGRYDLGTAKVNAAVTITGYPGRLEDGNYMYREGATILAQAGTSFEARPHPMSGGGASGGAWFIGDSGSFKAVSVVASGTSDYVRGPVFTDDTTDMIAYVKGGCK</sequence>
<gene>
    <name evidence="3" type="ORF">GOZ95_21105</name>
</gene>
<feature type="region of interest" description="Disordered" evidence="1">
    <location>
        <begin position="59"/>
        <end position="78"/>
    </location>
</feature>
<dbReference type="AlphaFoldDB" id="A0AAE4WHG5"/>
<feature type="chain" id="PRO_5042238492" description="Serine protease" evidence="2">
    <location>
        <begin position="26"/>
        <end position="292"/>
    </location>
</feature>
<organism evidence="3 4">
    <name type="scientific">Agrobacterium vitis</name>
    <name type="common">Rhizobium vitis</name>
    <dbReference type="NCBI Taxonomy" id="373"/>
    <lineage>
        <taxon>Bacteria</taxon>
        <taxon>Pseudomonadati</taxon>
        <taxon>Pseudomonadota</taxon>
        <taxon>Alphaproteobacteria</taxon>
        <taxon>Hyphomicrobiales</taxon>
        <taxon>Rhizobiaceae</taxon>
        <taxon>Rhizobium/Agrobacterium group</taxon>
        <taxon>Agrobacterium</taxon>
    </lineage>
</organism>
<dbReference type="Gene3D" id="2.40.10.10">
    <property type="entry name" value="Trypsin-like serine proteases"/>
    <property type="match status" value="2"/>
</dbReference>
<reference evidence="3 4" key="1">
    <citation type="submission" date="2019-12" db="EMBL/GenBank/DDBJ databases">
        <title>Whole-genome sequencing of Allorhizobium vitis.</title>
        <authorList>
            <person name="Gan H.M."/>
            <person name="Szegedi E."/>
            <person name="Burr T."/>
            <person name="Savka M.A."/>
        </authorList>
    </citation>
    <scope>NUCLEOTIDE SEQUENCE [LARGE SCALE GENOMIC DNA]</scope>
    <source>
        <strain evidence="3 4">CG989</strain>
    </source>
</reference>
<feature type="signal peptide" evidence="2">
    <location>
        <begin position="1"/>
        <end position="25"/>
    </location>
</feature>
<proteinExistence type="predicted"/>
<accession>A0AAE4WHG5</accession>